<reference evidence="2" key="1">
    <citation type="submission" date="2023-06" db="EMBL/GenBank/DDBJ databases">
        <title>Genomic analysis of the entomopathogenic nematode Steinernema hermaphroditum.</title>
        <authorList>
            <person name="Schwarz E.M."/>
            <person name="Heppert J.K."/>
            <person name="Baniya A."/>
            <person name="Schwartz H.T."/>
            <person name="Tan C.-H."/>
            <person name="Antoshechkin I."/>
            <person name="Sternberg P.W."/>
            <person name="Goodrich-Blair H."/>
            <person name="Dillman A.R."/>
        </authorList>
    </citation>
    <scope>NUCLEOTIDE SEQUENCE</scope>
    <source>
        <strain evidence="2">PS9179</strain>
        <tissue evidence="2">Whole animal</tissue>
    </source>
</reference>
<dbReference type="PROSITE" id="PS50097">
    <property type="entry name" value="BTB"/>
    <property type="match status" value="1"/>
</dbReference>
<gene>
    <name evidence="2" type="ORF">QR680_017115</name>
</gene>
<dbReference type="InterPro" id="IPR000210">
    <property type="entry name" value="BTB/POZ_dom"/>
</dbReference>
<feature type="domain" description="BTB" evidence="1">
    <location>
        <begin position="58"/>
        <end position="117"/>
    </location>
</feature>
<evidence type="ECO:0000313" key="2">
    <source>
        <dbReference type="EMBL" id="KAK0403766.1"/>
    </source>
</evidence>
<dbReference type="Pfam" id="PF00651">
    <property type="entry name" value="BTB"/>
    <property type="match status" value="1"/>
</dbReference>
<keyword evidence="3" id="KW-1185">Reference proteome</keyword>
<dbReference type="Gene3D" id="3.30.710.10">
    <property type="entry name" value="Potassium Channel Kv1.1, Chain A"/>
    <property type="match status" value="1"/>
</dbReference>
<protein>
    <recommendedName>
        <fullName evidence="1">BTB domain-containing protein</fullName>
    </recommendedName>
</protein>
<dbReference type="EMBL" id="JAUCMV010000004">
    <property type="protein sequence ID" value="KAK0403766.1"/>
    <property type="molecule type" value="Genomic_DNA"/>
</dbReference>
<dbReference type="Proteomes" id="UP001175271">
    <property type="component" value="Unassembled WGS sequence"/>
</dbReference>
<dbReference type="SUPFAM" id="SSF54695">
    <property type="entry name" value="POZ domain"/>
    <property type="match status" value="1"/>
</dbReference>
<proteinExistence type="predicted"/>
<organism evidence="2 3">
    <name type="scientific">Steinernema hermaphroditum</name>
    <dbReference type="NCBI Taxonomy" id="289476"/>
    <lineage>
        <taxon>Eukaryota</taxon>
        <taxon>Metazoa</taxon>
        <taxon>Ecdysozoa</taxon>
        <taxon>Nematoda</taxon>
        <taxon>Chromadorea</taxon>
        <taxon>Rhabditida</taxon>
        <taxon>Tylenchina</taxon>
        <taxon>Panagrolaimomorpha</taxon>
        <taxon>Strongyloidoidea</taxon>
        <taxon>Steinernematidae</taxon>
        <taxon>Steinernema</taxon>
    </lineage>
</organism>
<evidence type="ECO:0000259" key="1">
    <source>
        <dbReference type="PROSITE" id="PS50097"/>
    </source>
</evidence>
<dbReference type="PANTHER" id="PTHR22744">
    <property type="entry name" value="HELIX LOOP HELIX PROTEIN 21-RELATED"/>
    <property type="match status" value="1"/>
</dbReference>
<dbReference type="InterPro" id="IPR011333">
    <property type="entry name" value="SKP1/BTB/POZ_sf"/>
</dbReference>
<dbReference type="AlphaFoldDB" id="A0AA39HEI9"/>
<accession>A0AA39HEI9</accession>
<dbReference type="PANTHER" id="PTHR22744:SF17">
    <property type="entry name" value="BTB DOMAIN-CONTAINING PROTEIN"/>
    <property type="match status" value="1"/>
</dbReference>
<sequence length="252" mass="29530">METNAPEENNRLIGGLVYERADARGDQRRRRLWMLDDFGDINTRTPMVIDFSTQSVLRQFELIVEGRSLFVNAHYLAELSPYFEKIAFAEGFREASEHRVVIDDETYDDVVEFLAFICPTEEHTYQRDVTAENFAVLAHFCHRMQFPSVLRQLKDFLETDFIDKRCINENALVEMAVEALVDGLFDPDLVHRICRRLANFGVDRVKELTKGLPSEYGTVINEEVERAIPQTLHEQRNIPYHWNDVFSQRMFF</sequence>
<evidence type="ECO:0000313" key="3">
    <source>
        <dbReference type="Proteomes" id="UP001175271"/>
    </source>
</evidence>
<comment type="caution">
    <text evidence="2">The sequence shown here is derived from an EMBL/GenBank/DDBJ whole genome shotgun (WGS) entry which is preliminary data.</text>
</comment>
<name>A0AA39HEI9_9BILA</name>
<dbReference type="CDD" id="cd18186">
    <property type="entry name" value="BTB_POZ_ZBTB_KLHL-like"/>
    <property type="match status" value="1"/>
</dbReference>